<feature type="transmembrane region" description="Helical" evidence="1">
    <location>
        <begin position="280"/>
        <end position="298"/>
    </location>
</feature>
<dbReference type="AlphaFoldDB" id="A0AAE4TX04"/>
<evidence type="ECO:0000256" key="1">
    <source>
        <dbReference type="SAM" id="Phobius"/>
    </source>
</evidence>
<feature type="transmembrane region" description="Helical" evidence="1">
    <location>
        <begin position="21"/>
        <end position="43"/>
    </location>
</feature>
<gene>
    <name evidence="3" type="ORF">CH379_001815</name>
</gene>
<keyword evidence="3" id="KW-0012">Acyltransferase</keyword>
<dbReference type="GO" id="GO:0016747">
    <property type="term" value="F:acyltransferase activity, transferring groups other than amino-acyl groups"/>
    <property type="evidence" value="ECO:0007669"/>
    <property type="project" value="InterPro"/>
</dbReference>
<evidence type="ECO:0000313" key="4">
    <source>
        <dbReference type="Proteomes" id="UP000232122"/>
    </source>
</evidence>
<dbReference type="Proteomes" id="UP000232122">
    <property type="component" value="Unassembled WGS sequence"/>
</dbReference>
<organism evidence="3 4">
    <name type="scientific">Leptospira ellisii</name>
    <dbReference type="NCBI Taxonomy" id="2023197"/>
    <lineage>
        <taxon>Bacteria</taxon>
        <taxon>Pseudomonadati</taxon>
        <taxon>Spirochaetota</taxon>
        <taxon>Spirochaetia</taxon>
        <taxon>Leptospirales</taxon>
        <taxon>Leptospiraceae</taxon>
        <taxon>Leptospira</taxon>
    </lineage>
</organism>
<keyword evidence="4" id="KW-1185">Reference proteome</keyword>
<feature type="transmembrane region" description="Helical" evidence="1">
    <location>
        <begin position="194"/>
        <end position="211"/>
    </location>
</feature>
<dbReference type="PANTHER" id="PTHR23028">
    <property type="entry name" value="ACETYLTRANSFERASE"/>
    <property type="match status" value="1"/>
</dbReference>
<dbReference type="InterPro" id="IPR002656">
    <property type="entry name" value="Acyl_transf_3_dom"/>
</dbReference>
<dbReference type="EMBL" id="NPEF02000001">
    <property type="protein sequence ID" value="MDV6234365.1"/>
    <property type="molecule type" value="Genomic_DNA"/>
</dbReference>
<accession>A0AAE4TX04</accession>
<protein>
    <submittedName>
        <fullName evidence="3">Acyltransferase</fullName>
        <ecNumber evidence="3">2.3.-.-</ecNumber>
    </submittedName>
</protein>
<dbReference type="RefSeq" id="WP_100747472.1">
    <property type="nucleotide sequence ID" value="NZ_NPEF02000001.1"/>
</dbReference>
<feature type="transmembrane region" description="Helical" evidence="1">
    <location>
        <begin position="319"/>
        <end position="340"/>
    </location>
</feature>
<comment type="caution">
    <text evidence="3">The sequence shown here is derived from an EMBL/GenBank/DDBJ whole genome shotgun (WGS) entry which is preliminary data.</text>
</comment>
<feature type="transmembrane region" description="Helical" evidence="1">
    <location>
        <begin position="250"/>
        <end position="268"/>
    </location>
</feature>
<reference evidence="3 4" key="1">
    <citation type="journal article" date="2018" name="Microb. Genom.">
        <title>Deciphering the unexplored Leptospira diversity from soils uncovers genomic evolution to virulence.</title>
        <authorList>
            <person name="Thibeaux R."/>
            <person name="Iraola G."/>
            <person name="Ferres I."/>
            <person name="Bierque E."/>
            <person name="Girault D."/>
            <person name="Soupe-Gilbert M.E."/>
            <person name="Picardeau M."/>
            <person name="Goarant C."/>
        </authorList>
    </citation>
    <scope>NUCLEOTIDE SEQUENCE [LARGE SCALE GENOMIC DNA]</scope>
    <source>
        <strain evidence="3 4">ATI7-C-A5</strain>
    </source>
</reference>
<keyword evidence="3" id="KW-0808">Transferase</keyword>
<evidence type="ECO:0000259" key="2">
    <source>
        <dbReference type="Pfam" id="PF01757"/>
    </source>
</evidence>
<dbReference type="Pfam" id="PF01757">
    <property type="entry name" value="Acyl_transf_3"/>
    <property type="match status" value="1"/>
</dbReference>
<dbReference type="GO" id="GO:0000271">
    <property type="term" value="P:polysaccharide biosynthetic process"/>
    <property type="evidence" value="ECO:0007669"/>
    <property type="project" value="TreeGrafter"/>
</dbReference>
<feature type="transmembrane region" description="Helical" evidence="1">
    <location>
        <begin position="97"/>
        <end position="117"/>
    </location>
</feature>
<feature type="transmembrane region" description="Helical" evidence="1">
    <location>
        <begin position="55"/>
        <end position="76"/>
    </location>
</feature>
<proteinExistence type="predicted"/>
<keyword evidence="1" id="KW-0472">Membrane</keyword>
<dbReference type="GO" id="GO:0016020">
    <property type="term" value="C:membrane"/>
    <property type="evidence" value="ECO:0007669"/>
    <property type="project" value="TreeGrafter"/>
</dbReference>
<dbReference type="PANTHER" id="PTHR23028:SF53">
    <property type="entry name" value="ACYL_TRANSF_3 DOMAIN-CONTAINING PROTEIN"/>
    <property type="match status" value="1"/>
</dbReference>
<sequence>MRESLFSIFRKKEGEIDALNGVRAFALLSVFFFHTWGLGGVLLKEMNPTFVRFLGNLSSGVDCFFVLSGFLIYGNLFREFERSGDIRFRDFYLKRSFRIFPAYYFAFFIIFIIKNILLYRFTQNPASADPEWIRMLQNDVGKAWISALYLSDLFEFQFTSVDWSLSVEEHFYLFCPVLSLYLLKRFGFRGRMTAYGILILTAFCVRSYMAFRNDPMTNFFFFSKFDCLVAGMATYEIYERISGRTSDFSGRILYLCLIPSFLICYFLAHSFHKDSLSALILRPNLLSIAFGILLLILLQKKPNPFTGFFSFRGFRPIARVSYTIYLWHFFLMPVTISIAHKFFKSGILEAHYTIASCIAFIINFLIAWVLYLSIERPFLKRKDRLFGNEKKEIA</sequence>
<keyword evidence="1" id="KW-1133">Transmembrane helix</keyword>
<keyword evidence="1" id="KW-0812">Transmembrane</keyword>
<name>A0AAE4TX04_9LEPT</name>
<dbReference type="InterPro" id="IPR050879">
    <property type="entry name" value="Acyltransferase_3"/>
</dbReference>
<evidence type="ECO:0000313" key="3">
    <source>
        <dbReference type="EMBL" id="MDV6234365.1"/>
    </source>
</evidence>
<dbReference type="EC" id="2.3.-.-" evidence="3"/>
<feature type="transmembrane region" description="Helical" evidence="1">
    <location>
        <begin position="352"/>
        <end position="374"/>
    </location>
</feature>
<feature type="domain" description="Acyltransferase 3" evidence="2">
    <location>
        <begin position="17"/>
        <end position="371"/>
    </location>
</feature>